<comment type="caution">
    <text evidence="1">The sequence shown here is derived from an EMBL/GenBank/DDBJ whole genome shotgun (WGS) entry which is preliminary data.</text>
</comment>
<sequence length="114" mass="13061">MGHGYCVNDFWAECKHRMACTRCPFYRPKESLADQLLEGQANLLRMLEFVQLTEEEKLLVTEGVELHQTLIEQLAHTPTPTGLTPREMETVPIGETTVIPVKTVRRKARKTHSE</sequence>
<evidence type="ECO:0000313" key="1">
    <source>
        <dbReference type="EMBL" id="GCE23192.1"/>
    </source>
</evidence>
<reference evidence="2" key="1">
    <citation type="submission" date="2018-12" db="EMBL/GenBank/DDBJ databases">
        <title>Tengunoibacter tsumagoiensis gen. nov., sp. nov., Dictyobacter kobayashii sp. nov., D. alpinus sp. nov., and D. joshuensis sp. nov. and description of Dictyobacteraceae fam. nov. within the order Ktedonobacterales isolated from Tengu-no-mugimeshi.</title>
        <authorList>
            <person name="Wang C.M."/>
            <person name="Zheng Y."/>
            <person name="Sakai Y."/>
            <person name="Toyoda A."/>
            <person name="Minakuchi Y."/>
            <person name="Abe K."/>
            <person name="Yokota A."/>
            <person name="Yabe S."/>
        </authorList>
    </citation>
    <scope>NUCLEOTIDE SEQUENCE [LARGE SCALE GENOMIC DNA]</scope>
    <source>
        <strain evidence="2">Uno11</strain>
    </source>
</reference>
<dbReference type="AlphaFoldDB" id="A0A402AVP0"/>
<keyword evidence="2" id="KW-1185">Reference proteome</keyword>
<evidence type="ECO:0000313" key="2">
    <source>
        <dbReference type="Proteomes" id="UP000287188"/>
    </source>
</evidence>
<proteinExistence type="predicted"/>
<name>A0A402AVP0_9CHLR</name>
<protein>
    <submittedName>
        <fullName evidence="1">Uncharacterized protein</fullName>
    </submittedName>
</protein>
<accession>A0A402AVP0</accession>
<organism evidence="1 2">
    <name type="scientific">Dictyobacter kobayashii</name>
    <dbReference type="NCBI Taxonomy" id="2014872"/>
    <lineage>
        <taxon>Bacteria</taxon>
        <taxon>Bacillati</taxon>
        <taxon>Chloroflexota</taxon>
        <taxon>Ktedonobacteria</taxon>
        <taxon>Ktedonobacterales</taxon>
        <taxon>Dictyobacteraceae</taxon>
        <taxon>Dictyobacter</taxon>
    </lineage>
</organism>
<gene>
    <name evidence="1" type="ORF">KDK_69920</name>
</gene>
<dbReference type="Proteomes" id="UP000287188">
    <property type="component" value="Unassembled WGS sequence"/>
</dbReference>
<dbReference type="EMBL" id="BIFS01000002">
    <property type="protein sequence ID" value="GCE23192.1"/>
    <property type="molecule type" value="Genomic_DNA"/>
</dbReference>